<protein>
    <recommendedName>
        <fullName evidence="5">Transposase (Putative), gypsy type</fullName>
    </recommendedName>
</protein>
<reference evidence="3" key="1">
    <citation type="journal article" date="2022" name="Int. J. Mol. Sci.">
        <title>Draft Genome of Tanacetum Coccineum: Genomic Comparison of Closely Related Tanacetum-Family Plants.</title>
        <authorList>
            <person name="Yamashiro T."/>
            <person name="Shiraishi A."/>
            <person name="Nakayama K."/>
            <person name="Satake H."/>
        </authorList>
    </citation>
    <scope>NUCLEOTIDE SEQUENCE</scope>
</reference>
<dbReference type="Proteomes" id="UP001151760">
    <property type="component" value="Unassembled WGS sequence"/>
</dbReference>
<evidence type="ECO:0000313" key="3">
    <source>
        <dbReference type="EMBL" id="GJS63021.1"/>
    </source>
</evidence>
<accession>A0ABQ4XCU5</accession>
<comment type="caution">
    <text evidence="3">The sequence shown here is derived from an EMBL/GenBank/DDBJ whole genome shotgun (WGS) entry which is preliminary data.</text>
</comment>
<keyword evidence="1" id="KW-0175">Coiled coil</keyword>
<reference evidence="3" key="2">
    <citation type="submission" date="2022-01" db="EMBL/GenBank/DDBJ databases">
        <authorList>
            <person name="Yamashiro T."/>
            <person name="Shiraishi A."/>
            <person name="Satake H."/>
            <person name="Nakayama K."/>
        </authorList>
    </citation>
    <scope>NUCLEOTIDE SEQUENCE</scope>
</reference>
<evidence type="ECO:0000256" key="1">
    <source>
        <dbReference type="SAM" id="Coils"/>
    </source>
</evidence>
<organism evidence="3 4">
    <name type="scientific">Tanacetum coccineum</name>
    <dbReference type="NCBI Taxonomy" id="301880"/>
    <lineage>
        <taxon>Eukaryota</taxon>
        <taxon>Viridiplantae</taxon>
        <taxon>Streptophyta</taxon>
        <taxon>Embryophyta</taxon>
        <taxon>Tracheophyta</taxon>
        <taxon>Spermatophyta</taxon>
        <taxon>Magnoliopsida</taxon>
        <taxon>eudicotyledons</taxon>
        <taxon>Gunneridae</taxon>
        <taxon>Pentapetalae</taxon>
        <taxon>asterids</taxon>
        <taxon>campanulids</taxon>
        <taxon>Asterales</taxon>
        <taxon>Asteraceae</taxon>
        <taxon>Asteroideae</taxon>
        <taxon>Anthemideae</taxon>
        <taxon>Anthemidinae</taxon>
        <taxon>Tanacetum</taxon>
    </lineage>
</organism>
<proteinExistence type="predicted"/>
<evidence type="ECO:0000256" key="2">
    <source>
        <dbReference type="SAM" id="MobiDB-lite"/>
    </source>
</evidence>
<evidence type="ECO:0000313" key="4">
    <source>
        <dbReference type="Proteomes" id="UP001151760"/>
    </source>
</evidence>
<gene>
    <name evidence="3" type="ORF">Tco_0677585</name>
</gene>
<sequence>MSAITDIKCALTRKALDAFCTKYYISDEVHPVLPNQNDTMHERPARKIGLYTIFFDYANFRLPLSVFLVDVLRHFRINISQLSVIGAAKVSHFEILCRVYEVIPTNDHFFWVDDFACLASFLWHTAKNVTRDPTPVAADFNAQDYATLVAYPSPFWKFPEAFLCLVGLSRCYPLDEETYPRFLHKNREDMDIFAFIHTPDPTKVKIVERERNEDEPLLLQTTVGRTVPLLPIAPDRAESELEASVDKLETADTVAEDVAPVQPKRHKKRKTMVVDAGEASHPPKKLRDDHETPNGPSVAGKSRSALKRLLNGAVLNPEVGVAAMPTLPFVTASVFVISLDSSHHSGANVAEAEVDSLVSADSSFAGGRADPITGVFSDLTGSDFLVSGIRTVIDPNSDLQKVYVPQWSVTNGSHFDDGRVCHEMIDEFSPLKFFASIRGMEHGQLFTEFNVGATRQMSLSAEVRMCAEYNIKEKRRLKSVINEQANLLKVKEREIENLKAQLALKEAEAAKAIRLRDEASRFEFVEKSLQEETQTLKEGNAILERERAVLDAKVTDLKASVVGKGRELAGLNAQLTSVRSQNDNLVDQVHELEVSSVELQEKLSGYENLTERIKEFQDAQLKIVNDKFEKLHTDFVEMTLHLEEKFYPHLLTTISCRRWLLTHGMDLAIAKCLNLPEYLSALGAAIGKAIEKGMQNGLSIGITHGKEGRVLIDVAVYNPSAEVDYVSALQQLQNVNFSLLAELKTNKDASVETLMNILRLEEALAERLGLSESQPHVDQLMVPIHHSPDKTVVGASTLSLALDVSSIRVQKIRENIANHRSVLRDVFVPLAEPFSTVALTSMEGTSNTADAAVNITMALSTTLASTSSVPPISIDDYEVADADGQVVADENVASFLNVDDADLSIPQ</sequence>
<feature type="region of interest" description="Disordered" evidence="2">
    <location>
        <begin position="261"/>
        <end position="302"/>
    </location>
</feature>
<feature type="coiled-coil region" evidence="1">
    <location>
        <begin position="481"/>
        <end position="619"/>
    </location>
</feature>
<dbReference type="PANTHER" id="PTHR31099:SF49">
    <property type="entry name" value="MYOSIN HEAVY CHAIN-LIKE PROTEIN"/>
    <property type="match status" value="1"/>
</dbReference>
<keyword evidence="4" id="KW-1185">Reference proteome</keyword>
<dbReference type="PANTHER" id="PTHR31099">
    <property type="entry name" value="OS06G0165300 PROTEIN"/>
    <property type="match status" value="1"/>
</dbReference>
<name>A0ABQ4XCU5_9ASTR</name>
<evidence type="ECO:0008006" key="5">
    <source>
        <dbReference type="Google" id="ProtNLM"/>
    </source>
</evidence>
<dbReference type="EMBL" id="BQNB010009401">
    <property type="protein sequence ID" value="GJS63021.1"/>
    <property type="molecule type" value="Genomic_DNA"/>
</dbReference>